<dbReference type="Proteomes" id="UP000606172">
    <property type="component" value="Unassembled WGS sequence"/>
</dbReference>
<accession>A0A919VEY5</accession>
<comment type="caution">
    <text evidence="1">The sequence shown here is derived from an EMBL/GenBank/DDBJ whole genome shotgun (WGS) entry which is preliminary data.</text>
</comment>
<reference evidence="1" key="1">
    <citation type="submission" date="2021-01" db="EMBL/GenBank/DDBJ databases">
        <title>Whole genome shotgun sequence of Sinosporangium siamense NBRC 109515.</title>
        <authorList>
            <person name="Komaki H."/>
            <person name="Tamura T."/>
        </authorList>
    </citation>
    <scope>NUCLEOTIDE SEQUENCE</scope>
    <source>
        <strain evidence="1">NBRC 109515</strain>
    </source>
</reference>
<organism evidence="1 2">
    <name type="scientific">Sinosporangium siamense</name>
    <dbReference type="NCBI Taxonomy" id="1367973"/>
    <lineage>
        <taxon>Bacteria</taxon>
        <taxon>Bacillati</taxon>
        <taxon>Actinomycetota</taxon>
        <taxon>Actinomycetes</taxon>
        <taxon>Streptosporangiales</taxon>
        <taxon>Streptosporangiaceae</taxon>
        <taxon>Sinosporangium</taxon>
    </lineage>
</organism>
<sequence>MHIDTADDAVAVAHLHVGAALVIPSEGRLQAVLIELGVHAKKQFDFAGNGIAGHRRPFAAGAMSCHPYAVT</sequence>
<dbReference type="EMBL" id="BOOW01000037">
    <property type="protein sequence ID" value="GII95599.1"/>
    <property type="molecule type" value="Genomic_DNA"/>
</dbReference>
<proteinExistence type="predicted"/>
<dbReference type="AlphaFoldDB" id="A0A919VEY5"/>
<evidence type="ECO:0000313" key="2">
    <source>
        <dbReference type="Proteomes" id="UP000606172"/>
    </source>
</evidence>
<evidence type="ECO:0000313" key="1">
    <source>
        <dbReference type="EMBL" id="GII95599.1"/>
    </source>
</evidence>
<protein>
    <submittedName>
        <fullName evidence="1">Uncharacterized protein</fullName>
    </submittedName>
</protein>
<gene>
    <name evidence="1" type="ORF">Ssi02_58300</name>
</gene>
<name>A0A919VEY5_9ACTN</name>
<keyword evidence="2" id="KW-1185">Reference proteome</keyword>